<accession>A0A9D1TIY8</accession>
<reference evidence="1" key="1">
    <citation type="journal article" date="2021" name="PeerJ">
        <title>Extensive microbial diversity within the chicken gut microbiome revealed by metagenomics and culture.</title>
        <authorList>
            <person name="Gilroy R."/>
            <person name="Ravi A."/>
            <person name="Getino M."/>
            <person name="Pursley I."/>
            <person name="Horton D.L."/>
            <person name="Alikhan N.F."/>
            <person name="Baker D."/>
            <person name="Gharbi K."/>
            <person name="Hall N."/>
            <person name="Watson M."/>
            <person name="Adriaenssens E.M."/>
            <person name="Foster-Nyarko E."/>
            <person name="Jarju S."/>
            <person name="Secka A."/>
            <person name="Antonio M."/>
            <person name="Oren A."/>
            <person name="Chaudhuri R.R."/>
            <person name="La Ragione R."/>
            <person name="Hildebrand F."/>
            <person name="Pallen M.J."/>
        </authorList>
    </citation>
    <scope>NUCLEOTIDE SEQUENCE</scope>
    <source>
        <strain evidence="1">CHK169-2315</strain>
    </source>
</reference>
<name>A0A9D1TIY8_9BACI</name>
<organism evidence="1 2">
    <name type="scientific">Candidatus Pseudogracilibacillus intestinigallinarum</name>
    <dbReference type="NCBI Taxonomy" id="2838742"/>
    <lineage>
        <taxon>Bacteria</taxon>
        <taxon>Bacillati</taxon>
        <taxon>Bacillota</taxon>
        <taxon>Bacilli</taxon>
        <taxon>Bacillales</taxon>
        <taxon>Bacillaceae</taxon>
        <taxon>Pseudogracilibacillus</taxon>
    </lineage>
</organism>
<sequence>MQTIEIGQIVETRYNSGTYIGKVIQDKRNFVLIETLAVLEHPTQGDLHNRGQVDGVAFHERKALAEREKFNARKRDTVPFAGDVPTYADSLQDAVQRKKEELQAENTPFNQLSLERIADLEEHYYNKIYTN</sequence>
<protein>
    <submittedName>
        <fullName evidence="1">Kinase-associated lipoprotein B</fullName>
    </submittedName>
</protein>
<keyword evidence="1" id="KW-0418">Kinase</keyword>
<dbReference type="InterPro" id="IPR014916">
    <property type="entry name" value="KapB"/>
</dbReference>
<dbReference type="GO" id="GO:0016301">
    <property type="term" value="F:kinase activity"/>
    <property type="evidence" value="ECO:0007669"/>
    <property type="project" value="UniProtKB-KW"/>
</dbReference>
<dbReference type="AlphaFoldDB" id="A0A9D1TIY8"/>
<dbReference type="EMBL" id="DXHX01000031">
    <property type="protein sequence ID" value="HIV73901.1"/>
    <property type="molecule type" value="Genomic_DNA"/>
</dbReference>
<keyword evidence="1" id="KW-0808">Transferase</keyword>
<comment type="caution">
    <text evidence="1">The sequence shown here is derived from an EMBL/GenBank/DDBJ whole genome shotgun (WGS) entry which is preliminary data.</text>
</comment>
<dbReference type="SMART" id="SM01298">
    <property type="entry name" value="KapB"/>
    <property type="match status" value="1"/>
</dbReference>
<keyword evidence="1" id="KW-0449">Lipoprotein</keyword>
<proteinExistence type="predicted"/>
<evidence type="ECO:0000313" key="1">
    <source>
        <dbReference type="EMBL" id="HIV73901.1"/>
    </source>
</evidence>
<dbReference type="Gene3D" id="2.30.30.430">
    <property type="entry name" value="Kinase associated protein B domain"/>
    <property type="match status" value="1"/>
</dbReference>
<dbReference type="InterPro" id="IPR038080">
    <property type="entry name" value="KapB_sf"/>
</dbReference>
<gene>
    <name evidence="1" type="ORF">H9895_02335</name>
</gene>
<dbReference type="SUPFAM" id="SSF141251">
    <property type="entry name" value="Kinase-associated protein B-like"/>
    <property type="match status" value="1"/>
</dbReference>
<dbReference type="Proteomes" id="UP000823937">
    <property type="component" value="Unassembled WGS sequence"/>
</dbReference>
<dbReference type="Pfam" id="PF08810">
    <property type="entry name" value="KapB"/>
    <property type="match status" value="1"/>
</dbReference>
<evidence type="ECO:0000313" key="2">
    <source>
        <dbReference type="Proteomes" id="UP000823937"/>
    </source>
</evidence>
<reference evidence="1" key="2">
    <citation type="submission" date="2021-04" db="EMBL/GenBank/DDBJ databases">
        <authorList>
            <person name="Gilroy R."/>
        </authorList>
    </citation>
    <scope>NUCLEOTIDE SEQUENCE</scope>
    <source>
        <strain evidence="1">CHK169-2315</strain>
    </source>
</reference>